<gene>
    <name evidence="1" type="ORF">T265_07267</name>
</gene>
<accession>A0A074ZD75</accession>
<reference evidence="1 2" key="1">
    <citation type="submission" date="2013-11" db="EMBL/GenBank/DDBJ databases">
        <title>Opisthorchis viverrini - life in the bile duct.</title>
        <authorList>
            <person name="Young N.D."/>
            <person name="Nagarajan N."/>
            <person name="Lin S.J."/>
            <person name="Korhonen P.K."/>
            <person name="Jex A.R."/>
            <person name="Hall R.S."/>
            <person name="Safavi-Hemami H."/>
            <person name="Kaewkong W."/>
            <person name="Bertrand D."/>
            <person name="Gao S."/>
            <person name="Seet Q."/>
            <person name="Wongkham S."/>
            <person name="Teh B.T."/>
            <person name="Wongkham C."/>
            <person name="Intapan P.M."/>
            <person name="Maleewong W."/>
            <person name="Yang X."/>
            <person name="Hu M."/>
            <person name="Wang Z."/>
            <person name="Hofmann A."/>
            <person name="Sternberg P.W."/>
            <person name="Tan P."/>
            <person name="Wang J."/>
            <person name="Gasser R.B."/>
        </authorList>
    </citation>
    <scope>NUCLEOTIDE SEQUENCE [LARGE SCALE GENOMIC DNA]</scope>
</reference>
<evidence type="ECO:0000313" key="1">
    <source>
        <dbReference type="EMBL" id="KER25226.1"/>
    </source>
</evidence>
<dbReference type="RefSeq" id="XP_009171009.1">
    <property type="nucleotide sequence ID" value="XM_009172745.1"/>
</dbReference>
<dbReference type="GeneID" id="20321446"/>
<proteinExistence type="predicted"/>
<name>A0A074ZD75_OPIVI</name>
<dbReference type="KEGG" id="ovi:T265_07267"/>
<dbReference type="OrthoDB" id="6314747at2759"/>
<dbReference type="CTD" id="20321446"/>
<dbReference type="Proteomes" id="UP000054324">
    <property type="component" value="Unassembled WGS sequence"/>
</dbReference>
<keyword evidence="2" id="KW-1185">Reference proteome</keyword>
<sequence length="145" mass="16573">MSPRMVTKRLQINCHARRTDQQPRDQLPTDAPELPIFQHITSFLLIWSGCGTHIRINPPTLFPANGFTHLSTMRKFGTQMCAANTSHEINLSRIDLSQNLERFVNNWRHSQVNTIVLNDRGCLLNSPTTNPWDRQSIAERVEAIG</sequence>
<evidence type="ECO:0000313" key="2">
    <source>
        <dbReference type="Proteomes" id="UP000054324"/>
    </source>
</evidence>
<protein>
    <submittedName>
        <fullName evidence="1">Uncharacterized protein</fullName>
    </submittedName>
</protein>
<dbReference type="AlphaFoldDB" id="A0A074ZD75"/>
<organism evidence="1 2">
    <name type="scientific">Opisthorchis viverrini</name>
    <name type="common">Southeast Asian liver fluke</name>
    <dbReference type="NCBI Taxonomy" id="6198"/>
    <lineage>
        <taxon>Eukaryota</taxon>
        <taxon>Metazoa</taxon>
        <taxon>Spiralia</taxon>
        <taxon>Lophotrochozoa</taxon>
        <taxon>Platyhelminthes</taxon>
        <taxon>Trematoda</taxon>
        <taxon>Digenea</taxon>
        <taxon>Opisthorchiida</taxon>
        <taxon>Opisthorchiata</taxon>
        <taxon>Opisthorchiidae</taxon>
        <taxon>Opisthorchis</taxon>
    </lineage>
</organism>
<dbReference type="EMBL" id="KL596783">
    <property type="protein sequence ID" value="KER25226.1"/>
    <property type="molecule type" value="Genomic_DNA"/>
</dbReference>